<sequence>MPSSTASSRLLVLGASGRLGRTVLGHLLDSLHVAPERIIAASRTPENLKEIAQRGVETRRYDVTDPSTFESALDGVSRVLLVSTHSDSGPTFKALLDVMASKGVEHVLYTSYYGVETSTVLFAPTFREAERIIRESKVPNYTMLRNGYYWEIILAAYSAALKTGKWYSAAKNAGITYISIDALALANATALVGDKPVPQVVTLSGPEGLTVEEIVATFNKVLDKSFEAVHATHDETVAFLTEHSTFAASPGFIIASIDQGASTGEVAAVIDDYEKLVGVKPPTLIQWLEENKEMLLQMQ</sequence>
<dbReference type="InterPro" id="IPR016040">
    <property type="entry name" value="NAD(P)-bd_dom"/>
</dbReference>
<protein>
    <recommendedName>
        <fullName evidence="1">NAD(P)-binding domain-containing protein</fullName>
    </recommendedName>
</protein>
<evidence type="ECO:0000259" key="1">
    <source>
        <dbReference type="Pfam" id="PF13460"/>
    </source>
</evidence>
<dbReference type="Pfam" id="PF13460">
    <property type="entry name" value="NAD_binding_10"/>
    <property type="match status" value="1"/>
</dbReference>
<accession>A0A8K1FEG8</accession>
<dbReference type="InterPro" id="IPR036291">
    <property type="entry name" value="NAD(P)-bd_dom_sf"/>
</dbReference>
<keyword evidence="3" id="KW-1185">Reference proteome</keyword>
<dbReference type="PANTHER" id="PTHR47129:SF1">
    <property type="entry name" value="NMRA-LIKE DOMAIN-CONTAINING PROTEIN"/>
    <property type="match status" value="1"/>
</dbReference>
<organism evidence="2 3">
    <name type="scientific">Pythium oligandrum</name>
    <name type="common">Mycoparasitic fungus</name>
    <dbReference type="NCBI Taxonomy" id="41045"/>
    <lineage>
        <taxon>Eukaryota</taxon>
        <taxon>Sar</taxon>
        <taxon>Stramenopiles</taxon>
        <taxon>Oomycota</taxon>
        <taxon>Peronosporomycetes</taxon>
        <taxon>Pythiales</taxon>
        <taxon>Pythiaceae</taxon>
        <taxon>Pythium</taxon>
    </lineage>
</organism>
<dbReference type="AlphaFoldDB" id="A0A8K1FEG8"/>
<feature type="domain" description="NAD(P)-binding" evidence="1">
    <location>
        <begin position="14"/>
        <end position="148"/>
    </location>
</feature>
<dbReference type="SUPFAM" id="SSF51735">
    <property type="entry name" value="NAD(P)-binding Rossmann-fold domains"/>
    <property type="match status" value="1"/>
</dbReference>
<dbReference type="OrthoDB" id="300709at2759"/>
<dbReference type="Gene3D" id="3.90.25.10">
    <property type="entry name" value="UDP-galactose 4-epimerase, domain 1"/>
    <property type="match status" value="1"/>
</dbReference>
<name>A0A8K1FEG8_PYTOL</name>
<dbReference type="InterPro" id="IPR052718">
    <property type="entry name" value="NmrA-type_oxidoreductase"/>
</dbReference>
<dbReference type="Proteomes" id="UP000794436">
    <property type="component" value="Unassembled WGS sequence"/>
</dbReference>
<comment type="caution">
    <text evidence="2">The sequence shown here is derived from an EMBL/GenBank/DDBJ whole genome shotgun (WGS) entry which is preliminary data.</text>
</comment>
<gene>
    <name evidence="2" type="ORF">Poli38472_013403</name>
</gene>
<evidence type="ECO:0000313" key="3">
    <source>
        <dbReference type="Proteomes" id="UP000794436"/>
    </source>
</evidence>
<evidence type="ECO:0000313" key="2">
    <source>
        <dbReference type="EMBL" id="TMW57929.1"/>
    </source>
</evidence>
<dbReference type="EMBL" id="SPLM01000113">
    <property type="protein sequence ID" value="TMW57929.1"/>
    <property type="molecule type" value="Genomic_DNA"/>
</dbReference>
<dbReference type="PANTHER" id="PTHR47129">
    <property type="entry name" value="QUINONE OXIDOREDUCTASE 2"/>
    <property type="match status" value="1"/>
</dbReference>
<reference evidence="2" key="1">
    <citation type="submission" date="2019-03" db="EMBL/GenBank/DDBJ databases">
        <title>Long read genome sequence of the mycoparasitic Pythium oligandrum ATCC 38472 isolated from sugarbeet rhizosphere.</title>
        <authorList>
            <person name="Gaulin E."/>
        </authorList>
    </citation>
    <scope>NUCLEOTIDE SEQUENCE</scope>
    <source>
        <strain evidence="2">ATCC 38472_TT</strain>
    </source>
</reference>
<proteinExistence type="predicted"/>
<dbReference type="Gene3D" id="3.40.50.720">
    <property type="entry name" value="NAD(P)-binding Rossmann-like Domain"/>
    <property type="match status" value="1"/>
</dbReference>